<protein>
    <submittedName>
        <fullName evidence="5">Pyrokinin-like</fullName>
    </submittedName>
</protein>
<dbReference type="GO" id="GO:0007218">
    <property type="term" value="P:neuropeptide signaling pathway"/>
    <property type="evidence" value="ECO:0007669"/>
    <property type="project" value="UniProtKB-KW"/>
</dbReference>
<gene>
    <name evidence="5" type="ORF">Hamer_G005438</name>
</gene>
<sequence>MRGDTCSLFLTEQVQYFPNYRDNKKSVNTTGLEDEWAGLPQASFAQYPPALDDTSEAQPLSLLYNMYPSVTSADTVPPKSQELQYNSQDTPKRLYYSQRPGKRSVDLYDDEATETSQKQEDDHTKRNKRSVENSQEDPERRMKRQTPQHDNEPTDDNDDSTHRWWWPFVAVRRSLFSPRLGKRGDDITNEELAYDDNLATSEYLRDDNNDYLPEELTEDVTEMSSPEMLSESAAALVGKNSVSFIPRLGKRGDGFAFSPRLGKRGADFAFSPRLGRRSEFVFSSRPGKKSDFAFSPRLGKKADFAFSPRLGKRADFAFSPRLGKKADFAFSPRLGKRADFAFSPRLGKKADFAFSPRLGKRADFAFSPRLGKKADFAFSPRLGKRDSEDSSVESRNTKTQASIPRPGRAYFSPRLG</sequence>
<dbReference type="Proteomes" id="UP000747542">
    <property type="component" value="Unassembled WGS sequence"/>
</dbReference>
<evidence type="ECO:0000256" key="3">
    <source>
        <dbReference type="ARBA" id="ARBA00023320"/>
    </source>
</evidence>
<proteinExistence type="inferred from homology"/>
<accession>A0A8J5JYS1</accession>
<organism evidence="5 6">
    <name type="scientific">Homarus americanus</name>
    <name type="common">American lobster</name>
    <dbReference type="NCBI Taxonomy" id="6706"/>
    <lineage>
        <taxon>Eukaryota</taxon>
        <taxon>Metazoa</taxon>
        <taxon>Ecdysozoa</taxon>
        <taxon>Arthropoda</taxon>
        <taxon>Crustacea</taxon>
        <taxon>Multicrustacea</taxon>
        <taxon>Malacostraca</taxon>
        <taxon>Eumalacostraca</taxon>
        <taxon>Eucarida</taxon>
        <taxon>Decapoda</taxon>
        <taxon>Pleocyemata</taxon>
        <taxon>Astacidea</taxon>
        <taxon>Nephropoidea</taxon>
        <taxon>Nephropidae</taxon>
        <taxon>Homarus</taxon>
    </lineage>
</organism>
<dbReference type="PROSITE" id="PS00539">
    <property type="entry name" value="PYROKININ"/>
    <property type="match status" value="1"/>
</dbReference>
<feature type="region of interest" description="Disordered" evidence="4">
    <location>
        <begin position="377"/>
        <end position="416"/>
    </location>
</feature>
<evidence type="ECO:0000313" key="5">
    <source>
        <dbReference type="EMBL" id="KAG7167102.1"/>
    </source>
</evidence>
<comment type="similarity">
    <text evidence="1">Belongs to the pyrokinin family.</text>
</comment>
<feature type="region of interest" description="Disordered" evidence="4">
    <location>
        <begin position="72"/>
        <end position="160"/>
    </location>
</feature>
<feature type="compositionally biased region" description="Polar residues" evidence="4">
    <location>
        <begin position="393"/>
        <end position="402"/>
    </location>
</feature>
<comment type="caution">
    <text evidence="5">The sequence shown here is derived from an EMBL/GenBank/DDBJ whole genome shotgun (WGS) entry which is preliminary data.</text>
</comment>
<dbReference type="InterPro" id="IPR001484">
    <property type="entry name" value="Pyrokinin_CS"/>
</dbReference>
<keyword evidence="6" id="KW-1185">Reference proteome</keyword>
<name>A0A8J5JYS1_HOMAM</name>
<dbReference type="EMBL" id="JAHLQT010021845">
    <property type="protein sequence ID" value="KAG7167102.1"/>
    <property type="molecule type" value="Genomic_DNA"/>
</dbReference>
<dbReference type="GO" id="GO:0005184">
    <property type="term" value="F:neuropeptide hormone activity"/>
    <property type="evidence" value="ECO:0007669"/>
    <property type="project" value="InterPro"/>
</dbReference>
<evidence type="ECO:0000313" key="6">
    <source>
        <dbReference type="Proteomes" id="UP000747542"/>
    </source>
</evidence>
<keyword evidence="2" id="KW-0027">Amidation</keyword>
<evidence type="ECO:0000256" key="2">
    <source>
        <dbReference type="ARBA" id="ARBA00022815"/>
    </source>
</evidence>
<dbReference type="AlphaFoldDB" id="A0A8J5JYS1"/>
<keyword evidence="3" id="KW-0527">Neuropeptide</keyword>
<evidence type="ECO:0000256" key="4">
    <source>
        <dbReference type="SAM" id="MobiDB-lite"/>
    </source>
</evidence>
<evidence type="ECO:0000256" key="1">
    <source>
        <dbReference type="ARBA" id="ARBA00007714"/>
    </source>
</evidence>
<reference evidence="5" key="1">
    <citation type="journal article" date="2021" name="Sci. Adv.">
        <title>The American lobster genome reveals insights on longevity, neural, and immune adaptations.</title>
        <authorList>
            <person name="Polinski J.M."/>
            <person name="Zimin A.V."/>
            <person name="Clark K.F."/>
            <person name="Kohn A.B."/>
            <person name="Sadowski N."/>
            <person name="Timp W."/>
            <person name="Ptitsyn A."/>
            <person name="Khanna P."/>
            <person name="Romanova D.Y."/>
            <person name="Williams P."/>
            <person name="Greenwood S.J."/>
            <person name="Moroz L.L."/>
            <person name="Walt D.R."/>
            <person name="Bodnar A.G."/>
        </authorList>
    </citation>
    <scope>NUCLEOTIDE SEQUENCE</scope>
    <source>
        <strain evidence="5">GMGI-L3</strain>
    </source>
</reference>